<accession>A0A9P6CW02</accession>
<dbReference type="AlphaFoldDB" id="A0A9P6CW02"/>
<dbReference type="Proteomes" id="UP000807469">
    <property type="component" value="Unassembled WGS sequence"/>
</dbReference>
<organism evidence="1 2">
    <name type="scientific">Pholiota conissans</name>
    <dbReference type="NCBI Taxonomy" id="109636"/>
    <lineage>
        <taxon>Eukaryota</taxon>
        <taxon>Fungi</taxon>
        <taxon>Dikarya</taxon>
        <taxon>Basidiomycota</taxon>
        <taxon>Agaricomycotina</taxon>
        <taxon>Agaricomycetes</taxon>
        <taxon>Agaricomycetidae</taxon>
        <taxon>Agaricales</taxon>
        <taxon>Agaricineae</taxon>
        <taxon>Strophariaceae</taxon>
        <taxon>Pholiota</taxon>
    </lineage>
</organism>
<evidence type="ECO:0000313" key="1">
    <source>
        <dbReference type="EMBL" id="KAF9475240.1"/>
    </source>
</evidence>
<protein>
    <submittedName>
        <fullName evidence="1">Uncharacterized protein</fullName>
    </submittedName>
</protein>
<evidence type="ECO:0000313" key="2">
    <source>
        <dbReference type="Proteomes" id="UP000807469"/>
    </source>
</evidence>
<keyword evidence="2" id="KW-1185">Reference proteome</keyword>
<sequence>MTSQILGADATCQTASRLICMLDVSELRLAILSNGSNGFAFRLLCRRSSLPLGFFYPCRAACPSPLYTDYPITSYVCFSRPISCYTNTPIKASIPPLPSSFVAPDVQSFPNGLVCPFGFIIYSLPCFSQVFPSSVVELKLFDQVHVSAGPHVHSSIYTPPNLNINWTFACRYGTYVSAALAMRGPVMANVELFGKCAGACKADFLLC</sequence>
<reference evidence="1" key="1">
    <citation type="submission" date="2020-11" db="EMBL/GenBank/DDBJ databases">
        <authorList>
            <consortium name="DOE Joint Genome Institute"/>
            <person name="Ahrendt S."/>
            <person name="Riley R."/>
            <person name="Andreopoulos W."/>
            <person name="Labutti K."/>
            <person name="Pangilinan J."/>
            <person name="Ruiz-Duenas F.J."/>
            <person name="Barrasa J.M."/>
            <person name="Sanchez-Garcia M."/>
            <person name="Camarero S."/>
            <person name="Miyauchi S."/>
            <person name="Serrano A."/>
            <person name="Linde D."/>
            <person name="Babiker R."/>
            <person name="Drula E."/>
            <person name="Ayuso-Fernandez I."/>
            <person name="Pacheco R."/>
            <person name="Padilla G."/>
            <person name="Ferreira P."/>
            <person name="Barriuso J."/>
            <person name="Kellner H."/>
            <person name="Castanera R."/>
            <person name="Alfaro M."/>
            <person name="Ramirez L."/>
            <person name="Pisabarro A.G."/>
            <person name="Kuo A."/>
            <person name="Tritt A."/>
            <person name="Lipzen A."/>
            <person name="He G."/>
            <person name="Yan M."/>
            <person name="Ng V."/>
            <person name="Cullen D."/>
            <person name="Martin F."/>
            <person name="Rosso M.-N."/>
            <person name="Henrissat B."/>
            <person name="Hibbett D."/>
            <person name="Martinez A.T."/>
            <person name="Grigoriev I.V."/>
        </authorList>
    </citation>
    <scope>NUCLEOTIDE SEQUENCE</scope>
    <source>
        <strain evidence="1">CIRM-BRFM 674</strain>
    </source>
</reference>
<gene>
    <name evidence="1" type="ORF">BDN70DRAFT_268980</name>
</gene>
<proteinExistence type="predicted"/>
<comment type="caution">
    <text evidence="1">The sequence shown here is derived from an EMBL/GenBank/DDBJ whole genome shotgun (WGS) entry which is preliminary data.</text>
</comment>
<dbReference type="EMBL" id="MU155341">
    <property type="protein sequence ID" value="KAF9475240.1"/>
    <property type="molecule type" value="Genomic_DNA"/>
</dbReference>
<name>A0A9P6CW02_9AGAR</name>